<keyword evidence="2" id="KW-0862">Zinc</keyword>
<feature type="binding site" evidence="2">
    <location>
        <position position="38"/>
    </location>
    <ligand>
        <name>Mg(2+)</name>
        <dbReference type="ChEBI" id="CHEBI:18420"/>
    </ligand>
</feature>
<keyword evidence="2" id="KW-0460">Magnesium</keyword>
<dbReference type="PRINTS" id="PR00113">
    <property type="entry name" value="ALKPHPHTASE"/>
</dbReference>
<gene>
    <name evidence="4" type="ORF">H9848_02880</name>
</gene>
<reference evidence="4" key="1">
    <citation type="journal article" date="2021" name="PeerJ">
        <title>Extensive microbial diversity within the chicken gut microbiome revealed by metagenomics and culture.</title>
        <authorList>
            <person name="Gilroy R."/>
            <person name="Ravi A."/>
            <person name="Getino M."/>
            <person name="Pursley I."/>
            <person name="Horton D.L."/>
            <person name="Alikhan N.F."/>
            <person name="Baker D."/>
            <person name="Gharbi K."/>
            <person name="Hall N."/>
            <person name="Watson M."/>
            <person name="Adriaenssens E.M."/>
            <person name="Foster-Nyarko E."/>
            <person name="Jarju S."/>
            <person name="Secka A."/>
            <person name="Antonio M."/>
            <person name="Oren A."/>
            <person name="Chaudhuri R.R."/>
            <person name="La Ragione R."/>
            <person name="Hildebrand F."/>
            <person name="Pallen M.J."/>
        </authorList>
    </citation>
    <scope>NUCLEOTIDE SEQUENCE</scope>
    <source>
        <strain evidence="4">ChiHecec2B26-12326</strain>
    </source>
</reference>
<evidence type="ECO:0000256" key="2">
    <source>
        <dbReference type="PIRSR" id="PIRSR601952-2"/>
    </source>
</evidence>
<evidence type="ECO:0000256" key="3">
    <source>
        <dbReference type="RuleBase" id="RU003946"/>
    </source>
</evidence>
<evidence type="ECO:0000313" key="5">
    <source>
        <dbReference type="Proteomes" id="UP000823847"/>
    </source>
</evidence>
<protein>
    <submittedName>
        <fullName evidence="4">Alkaline phosphatase</fullName>
    </submittedName>
</protein>
<organism evidence="4 5">
    <name type="scientific">Candidatus Parabacteroides intestinigallinarum</name>
    <dbReference type="NCBI Taxonomy" id="2838722"/>
    <lineage>
        <taxon>Bacteria</taxon>
        <taxon>Pseudomonadati</taxon>
        <taxon>Bacteroidota</taxon>
        <taxon>Bacteroidia</taxon>
        <taxon>Bacteroidales</taxon>
        <taxon>Tannerellaceae</taxon>
        <taxon>Parabacteroides</taxon>
    </lineage>
</organism>
<keyword evidence="2" id="KW-0479">Metal-binding</keyword>
<name>A0A9D2BPC8_9BACT</name>
<evidence type="ECO:0000256" key="1">
    <source>
        <dbReference type="ARBA" id="ARBA00022553"/>
    </source>
</evidence>
<dbReference type="SUPFAM" id="SSF53649">
    <property type="entry name" value="Alkaline phosphatase-like"/>
    <property type="match status" value="1"/>
</dbReference>
<feature type="binding site" evidence="2">
    <location>
        <position position="132"/>
    </location>
    <ligand>
        <name>Mg(2+)</name>
        <dbReference type="ChEBI" id="CHEBI:18420"/>
    </ligand>
</feature>
<dbReference type="AlphaFoldDB" id="A0A9D2BPC8"/>
<sequence>MKHYSLFKALCYFVFVVFPFCLQAKDAEPRNIILFIGDGMSLAQWQTGMIMSDKPLNIERMRSVGIVRTNSLTDFNGDGPSHGTAIASGVNTRKGTVGLDSDGKPVKSIMEYAAENQIATGIVSANTLLEGSIAPFVAHVESRMQTEDIAKAYVEQTPDVFIGGGMRYFTERKDGQDLLAILESKGYHIAESMDEIRNVHEGKLAGFISETNVPDISRGRGDSLTESVRTAIDLLSQSEKGFFLLVGDMFVDRASHACDTELVGREAIDLDKAVGIALDFAEKEGNTLVVVVGGPEASGMVLVGGDITKHEVTAKWAMQGMIHTGTMVPVFSYGVGAERFQGIMKNTDLFFHIKELLLNENKVYGQRDSL</sequence>
<comment type="cofactor">
    <cofactor evidence="2">
        <name>Zn(2+)</name>
        <dbReference type="ChEBI" id="CHEBI:29105"/>
    </cofactor>
    <text evidence="2">Binds 2 Zn(2+) ions.</text>
</comment>
<keyword evidence="1" id="KW-0597">Phosphoprotein</keyword>
<evidence type="ECO:0000313" key="4">
    <source>
        <dbReference type="EMBL" id="HIX85540.1"/>
    </source>
</evidence>
<proteinExistence type="inferred from homology"/>
<dbReference type="GO" id="GO:0046872">
    <property type="term" value="F:metal ion binding"/>
    <property type="evidence" value="ECO:0007669"/>
    <property type="project" value="UniProtKB-KW"/>
</dbReference>
<comment type="cofactor">
    <cofactor evidence="2">
        <name>Mg(2+)</name>
        <dbReference type="ChEBI" id="CHEBI:18420"/>
    </cofactor>
    <text evidence="2">Binds 1 Mg(2+) ion.</text>
</comment>
<dbReference type="CDD" id="cd16012">
    <property type="entry name" value="ALP"/>
    <property type="match status" value="1"/>
</dbReference>
<comment type="similarity">
    <text evidence="3">Belongs to the alkaline phosphatase family.</text>
</comment>
<comment type="caution">
    <text evidence="4">The sequence shown here is derived from an EMBL/GenBank/DDBJ whole genome shotgun (WGS) entry which is preliminary data.</text>
</comment>
<dbReference type="InterPro" id="IPR001952">
    <property type="entry name" value="Alkaline_phosphatase"/>
</dbReference>
<feature type="binding site" evidence="2">
    <location>
        <position position="256"/>
    </location>
    <ligand>
        <name>Zn(2+)</name>
        <dbReference type="ChEBI" id="CHEBI:29105"/>
        <label>2</label>
    </ligand>
</feature>
<dbReference type="EMBL" id="DXEN01000016">
    <property type="protein sequence ID" value="HIX85540.1"/>
    <property type="molecule type" value="Genomic_DNA"/>
</dbReference>
<dbReference type="SMART" id="SM00098">
    <property type="entry name" value="alkPPc"/>
    <property type="match status" value="1"/>
</dbReference>
<dbReference type="PANTHER" id="PTHR11596:SF5">
    <property type="entry name" value="ALKALINE PHOSPHATASE"/>
    <property type="match status" value="1"/>
</dbReference>
<dbReference type="PANTHER" id="PTHR11596">
    <property type="entry name" value="ALKALINE PHOSPHATASE"/>
    <property type="match status" value="1"/>
</dbReference>
<reference evidence="4" key="2">
    <citation type="submission" date="2021-04" db="EMBL/GenBank/DDBJ databases">
        <authorList>
            <person name="Gilroy R."/>
        </authorList>
    </citation>
    <scope>NUCLEOTIDE SEQUENCE</scope>
    <source>
        <strain evidence="4">ChiHecec2B26-12326</strain>
    </source>
</reference>
<feature type="binding site" evidence="2">
    <location>
        <position position="38"/>
    </location>
    <ligand>
        <name>Zn(2+)</name>
        <dbReference type="ChEBI" id="CHEBI:29105"/>
        <label>2</label>
    </ligand>
</feature>
<dbReference type="GO" id="GO:0004035">
    <property type="term" value="F:alkaline phosphatase activity"/>
    <property type="evidence" value="ECO:0007669"/>
    <property type="project" value="TreeGrafter"/>
</dbReference>
<dbReference type="InterPro" id="IPR017850">
    <property type="entry name" value="Alkaline_phosphatase_core_sf"/>
</dbReference>
<dbReference type="Gene3D" id="3.40.720.10">
    <property type="entry name" value="Alkaline Phosphatase, subunit A"/>
    <property type="match status" value="1"/>
</dbReference>
<accession>A0A9D2BPC8</accession>
<dbReference type="Proteomes" id="UP000823847">
    <property type="component" value="Unassembled WGS sequence"/>
</dbReference>
<dbReference type="Pfam" id="PF00245">
    <property type="entry name" value="Alk_phosphatase"/>
    <property type="match status" value="1"/>
</dbReference>
<feature type="binding site" evidence="2">
    <location>
        <position position="252"/>
    </location>
    <ligand>
        <name>Zn(2+)</name>
        <dbReference type="ChEBI" id="CHEBI:29105"/>
        <label>2</label>
    </ligand>
</feature>